<evidence type="ECO:0000256" key="7">
    <source>
        <dbReference type="ARBA" id="ARBA00022777"/>
    </source>
</evidence>
<dbReference type="PROSITE" id="PS50839">
    <property type="entry name" value="CHASE"/>
    <property type="match status" value="1"/>
</dbReference>
<dbReference type="SUPFAM" id="SSF47384">
    <property type="entry name" value="Homodimeric domain of signal transducing histidine kinase"/>
    <property type="match status" value="1"/>
</dbReference>
<dbReference type="InterPro" id="IPR035965">
    <property type="entry name" value="PAS-like_dom_sf"/>
</dbReference>
<name>A0ABS3F595_9PROT</name>
<evidence type="ECO:0000256" key="10">
    <source>
        <dbReference type="SAM" id="Phobius"/>
    </source>
</evidence>
<dbReference type="InterPro" id="IPR005467">
    <property type="entry name" value="His_kinase_dom"/>
</dbReference>
<dbReference type="InterPro" id="IPR036097">
    <property type="entry name" value="HisK_dim/P_sf"/>
</dbReference>
<evidence type="ECO:0000256" key="3">
    <source>
        <dbReference type="ARBA" id="ARBA00012438"/>
    </source>
</evidence>
<organism evidence="14 15">
    <name type="scientific">Sneathiella sedimenti</name>
    <dbReference type="NCBI Taxonomy" id="2816034"/>
    <lineage>
        <taxon>Bacteria</taxon>
        <taxon>Pseudomonadati</taxon>
        <taxon>Pseudomonadota</taxon>
        <taxon>Alphaproteobacteria</taxon>
        <taxon>Sneathiellales</taxon>
        <taxon>Sneathiellaceae</taxon>
        <taxon>Sneathiella</taxon>
    </lineage>
</organism>
<protein>
    <recommendedName>
        <fullName evidence="3">histidine kinase</fullName>
        <ecNumber evidence="3">2.7.13.3</ecNumber>
    </recommendedName>
</protein>
<proteinExistence type="predicted"/>
<evidence type="ECO:0000256" key="8">
    <source>
        <dbReference type="ARBA" id="ARBA00022989"/>
    </source>
</evidence>
<evidence type="ECO:0000313" key="14">
    <source>
        <dbReference type="EMBL" id="MBO0333564.1"/>
    </source>
</evidence>
<comment type="subcellular location">
    <subcellularLocation>
        <location evidence="2">Membrane</location>
    </subcellularLocation>
</comment>
<accession>A0ABS3F595</accession>
<dbReference type="RefSeq" id="WP_207044022.1">
    <property type="nucleotide sequence ID" value="NZ_JAFLNC010000002.1"/>
</dbReference>
<dbReference type="PANTHER" id="PTHR43047:SF72">
    <property type="entry name" value="OSMOSENSING HISTIDINE PROTEIN KINASE SLN1"/>
    <property type="match status" value="1"/>
</dbReference>
<evidence type="ECO:0000259" key="11">
    <source>
        <dbReference type="PROSITE" id="PS50109"/>
    </source>
</evidence>
<dbReference type="Pfam" id="PF02518">
    <property type="entry name" value="HATPase_c"/>
    <property type="match status" value="1"/>
</dbReference>
<comment type="catalytic activity">
    <reaction evidence="1">
        <text>ATP + protein L-histidine = ADP + protein N-phospho-L-histidine.</text>
        <dbReference type="EC" id="2.7.13.3"/>
    </reaction>
</comment>
<dbReference type="InterPro" id="IPR042240">
    <property type="entry name" value="CHASE_sf"/>
</dbReference>
<dbReference type="NCBIfam" id="TIGR00229">
    <property type="entry name" value="sensory_box"/>
    <property type="match status" value="1"/>
</dbReference>
<dbReference type="InterPro" id="IPR036890">
    <property type="entry name" value="HATPase_C_sf"/>
</dbReference>
<evidence type="ECO:0000256" key="4">
    <source>
        <dbReference type="ARBA" id="ARBA00022553"/>
    </source>
</evidence>
<dbReference type="PANTHER" id="PTHR43047">
    <property type="entry name" value="TWO-COMPONENT HISTIDINE PROTEIN KINASE"/>
    <property type="match status" value="1"/>
</dbReference>
<dbReference type="Pfam" id="PF00512">
    <property type="entry name" value="HisKA"/>
    <property type="match status" value="1"/>
</dbReference>
<dbReference type="SMART" id="SM00388">
    <property type="entry name" value="HisKA"/>
    <property type="match status" value="1"/>
</dbReference>
<feature type="transmembrane region" description="Helical" evidence="10">
    <location>
        <begin position="20"/>
        <end position="42"/>
    </location>
</feature>
<evidence type="ECO:0000256" key="9">
    <source>
        <dbReference type="ARBA" id="ARBA00023136"/>
    </source>
</evidence>
<feature type="domain" description="Histidine kinase" evidence="11">
    <location>
        <begin position="441"/>
        <end position="661"/>
    </location>
</feature>
<evidence type="ECO:0000259" key="13">
    <source>
        <dbReference type="PROSITE" id="PS50839"/>
    </source>
</evidence>
<evidence type="ECO:0000256" key="6">
    <source>
        <dbReference type="ARBA" id="ARBA00022692"/>
    </source>
</evidence>
<dbReference type="CDD" id="cd00082">
    <property type="entry name" value="HisKA"/>
    <property type="match status" value="1"/>
</dbReference>
<dbReference type="Pfam" id="PF03924">
    <property type="entry name" value="CHASE"/>
    <property type="match status" value="1"/>
</dbReference>
<dbReference type="InterPro" id="IPR004358">
    <property type="entry name" value="Sig_transdc_His_kin-like_C"/>
</dbReference>
<feature type="domain" description="CHASE" evidence="13">
    <location>
        <begin position="120"/>
        <end position="202"/>
    </location>
</feature>
<dbReference type="SMART" id="SM01079">
    <property type="entry name" value="CHASE"/>
    <property type="match status" value="1"/>
</dbReference>
<keyword evidence="7" id="KW-0418">Kinase</keyword>
<evidence type="ECO:0000256" key="1">
    <source>
        <dbReference type="ARBA" id="ARBA00000085"/>
    </source>
</evidence>
<dbReference type="InterPro" id="IPR003661">
    <property type="entry name" value="HisK_dim/P_dom"/>
</dbReference>
<feature type="domain" description="PAC" evidence="12">
    <location>
        <begin position="369"/>
        <end position="423"/>
    </location>
</feature>
<dbReference type="EMBL" id="JAFLNC010000002">
    <property type="protein sequence ID" value="MBO0333564.1"/>
    <property type="molecule type" value="Genomic_DNA"/>
</dbReference>
<dbReference type="PRINTS" id="PR00344">
    <property type="entry name" value="BCTRLSENSOR"/>
</dbReference>
<dbReference type="InterPro" id="IPR006189">
    <property type="entry name" value="CHASE_dom"/>
</dbReference>
<comment type="caution">
    <text evidence="14">The sequence shown here is derived from an EMBL/GenBank/DDBJ whole genome shotgun (WGS) entry which is preliminary data.</text>
</comment>
<dbReference type="Proteomes" id="UP000664761">
    <property type="component" value="Unassembled WGS sequence"/>
</dbReference>
<dbReference type="Gene3D" id="3.30.450.350">
    <property type="entry name" value="CHASE domain"/>
    <property type="match status" value="1"/>
</dbReference>
<sequence length="666" mass="74166">MKRNTDRDYLHQFVSRLPRYTIGVPIAIAVAMILLVVTAWVLTPTSEKQGHITEARSDLGNFAARLESHISTRLAIGQQIRDSLKSGQIRDRKQFITQASYLHDLFSDFQAINWIDSMGVIRWVTPLKGNEPVVNFNVRSLAASSKTLDEAERTGRLQITPPFQLTQGGDGFVAYIPVIKMKRLTGFVNIVFRAEPLIKQALPNGLLGKYDVMIHDKDQKVYGTLDNAEGWDDDQVFHKWIVIGNRVWTVSLLPTAETIAAHATPVDEIVLATLILLSIAIAFLIHLAMVRQLRVKTSDQLFRTFIGHSPSAIIIKDVQGNYLHANSQWHEWFNPDGREIRGLNTSAFFPEDYANKVHAQEMEIVKKKKMVEQEYVSPLANGGQRPTFVQMFPIMDDDGNVIAVGGSITDISANKKNEEVLRHALMKAEEANLAKSKFLATMSHELRTPLNAIIGFSDILIGEYFGTIGNEKYTEYAKDINHSGRHLLSLINEVLDISAIELGKRELLLEQVSIQDLLTDCVKSVRHRAASQGIMVALFAESYLPMINADETALRQIFLNLLTNAIKFSHAGDKISVTAMATDKNVMVEVKDTGEGIKKDQLPNITQPFVKGHSSSHITHEGVGLGLSIVKSFVAAHNGQLHIESELGRGTTVTVIFPKESQRQVA</sequence>
<evidence type="ECO:0000313" key="15">
    <source>
        <dbReference type="Proteomes" id="UP000664761"/>
    </source>
</evidence>
<dbReference type="InterPro" id="IPR000014">
    <property type="entry name" value="PAS"/>
</dbReference>
<keyword evidence="6 10" id="KW-0812">Transmembrane</keyword>
<dbReference type="PROSITE" id="PS50109">
    <property type="entry name" value="HIS_KIN"/>
    <property type="match status" value="1"/>
</dbReference>
<keyword evidence="5" id="KW-0808">Transferase</keyword>
<dbReference type="SUPFAM" id="SSF55874">
    <property type="entry name" value="ATPase domain of HSP90 chaperone/DNA topoisomerase II/histidine kinase"/>
    <property type="match status" value="1"/>
</dbReference>
<dbReference type="SMART" id="SM00387">
    <property type="entry name" value="HATPase_c"/>
    <property type="match status" value="1"/>
</dbReference>
<dbReference type="Pfam" id="PF08448">
    <property type="entry name" value="PAS_4"/>
    <property type="match status" value="1"/>
</dbReference>
<feature type="transmembrane region" description="Helical" evidence="10">
    <location>
        <begin position="269"/>
        <end position="290"/>
    </location>
</feature>
<reference evidence="14 15" key="1">
    <citation type="submission" date="2021-03" db="EMBL/GenBank/DDBJ databases">
        <title>Sneathiella sp. CAU 1612 isolated from Kang Won-do.</title>
        <authorList>
            <person name="Kim W."/>
        </authorList>
    </citation>
    <scope>NUCLEOTIDE SEQUENCE [LARGE SCALE GENOMIC DNA]</scope>
    <source>
        <strain evidence="14 15">CAU 1612</strain>
    </source>
</reference>
<dbReference type="InterPro" id="IPR000700">
    <property type="entry name" value="PAS-assoc_C"/>
</dbReference>
<keyword evidence="4" id="KW-0597">Phosphoprotein</keyword>
<gene>
    <name evidence="14" type="ORF">J0X12_08070</name>
</gene>
<dbReference type="CDD" id="cd00130">
    <property type="entry name" value="PAS"/>
    <property type="match status" value="1"/>
</dbReference>
<evidence type="ECO:0000259" key="12">
    <source>
        <dbReference type="PROSITE" id="PS50113"/>
    </source>
</evidence>
<dbReference type="InterPro" id="IPR013656">
    <property type="entry name" value="PAS_4"/>
</dbReference>
<dbReference type="SUPFAM" id="SSF55785">
    <property type="entry name" value="PYP-like sensor domain (PAS domain)"/>
    <property type="match status" value="1"/>
</dbReference>
<keyword evidence="15" id="KW-1185">Reference proteome</keyword>
<dbReference type="InterPro" id="IPR003594">
    <property type="entry name" value="HATPase_dom"/>
</dbReference>
<keyword evidence="9 10" id="KW-0472">Membrane</keyword>
<evidence type="ECO:0000256" key="5">
    <source>
        <dbReference type="ARBA" id="ARBA00022679"/>
    </source>
</evidence>
<dbReference type="PROSITE" id="PS50113">
    <property type="entry name" value="PAC"/>
    <property type="match status" value="1"/>
</dbReference>
<dbReference type="Gene3D" id="3.30.450.20">
    <property type="entry name" value="PAS domain"/>
    <property type="match status" value="1"/>
</dbReference>
<keyword evidence="8 10" id="KW-1133">Transmembrane helix</keyword>
<dbReference type="Gene3D" id="1.10.287.130">
    <property type="match status" value="1"/>
</dbReference>
<dbReference type="EC" id="2.7.13.3" evidence="3"/>
<dbReference type="Gene3D" id="3.30.565.10">
    <property type="entry name" value="Histidine kinase-like ATPase, C-terminal domain"/>
    <property type="match status" value="1"/>
</dbReference>
<evidence type="ECO:0000256" key="2">
    <source>
        <dbReference type="ARBA" id="ARBA00004370"/>
    </source>
</evidence>